<protein>
    <submittedName>
        <fullName evidence="3">Membrane-associated phospholipid phosphatase</fullName>
    </submittedName>
</protein>
<feature type="transmembrane region" description="Helical" evidence="1">
    <location>
        <begin position="58"/>
        <end position="83"/>
    </location>
</feature>
<dbReference type="AlphaFoldDB" id="A0A852Z7D1"/>
<comment type="caution">
    <text evidence="3">The sequence shown here is derived from an EMBL/GenBank/DDBJ whole genome shotgun (WGS) entry which is preliminary data.</text>
</comment>
<proteinExistence type="predicted"/>
<keyword evidence="1" id="KW-0812">Transmembrane</keyword>
<sequence length="328" mass="33389">MQRLVKSLVAGWLVVLVLAQAAVLVLVWWVFIRTPHGQVLDASVLRASSMGRDQAQGLVTGVLDAVSLASLVVATAVVAFIALVRRRIRLALVATVLVAGANLTSQVLKDYVIDRPDLGIAGTNIGAPNSMPSGHVTVAASIAVAAVLVLPPRLRGLAAILGAVYASLTGIATLSAGWHRPSDALAALLIVGIWAAAAGYLLVLGQRHEPVREPSNPHHRTVAWLALVGGAFLVVAVLAIGLADRGGLTPPVDLDPGQLIGAYVGGVSGVAGATCLALAVVLSTLHRVVPDLDRPGLVETLVGNLRVPAAPSAGAATSTAEGAVDRGN</sequence>
<feature type="transmembrane region" description="Helical" evidence="1">
    <location>
        <begin position="157"/>
        <end position="178"/>
    </location>
</feature>
<dbReference type="Gene3D" id="1.20.144.10">
    <property type="entry name" value="Phosphatidic acid phosphatase type 2/haloperoxidase"/>
    <property type="match status" value="1"/>
</dbReference>
<name>A0A852Z7D1_9ACTN</name>
<evidence type="ECO:0000259" key="2">
    <source>
        <dbReference type="SMART" id="SM00014"/>
    </source>
</evidence>
<dbReference type="SMART" id="SM00014">
    <property type="entry name" value="acidPPc"/>
    <property type="match status" value="1"/>
</dbReference>
<organism evidence="3 4">
    <name type="scientific">Actinopolymorpha rutila</name>
    <dbReference type="NCBI Taxonomy" id="446787"/>
    <lineage>
        <taxon>Bacteria</taxon>
        <taxon>Bacillati</taxon>
        <taxon>Actinomycetota</taxon>
        <taxon>Actinomycetes</taxon>
        <taxon>Propionibacteriales</taxon>
        <taxon>Actinopolymorphaceae</taxon>
        <taxon>Actinopolymorpha</taxon>
    </lineage>
</organism>
<dbReference type="InterPro" id="IPR036938">
    <property type="entry name" value="PAP2/HPO_sf"/>
</dbReference>
<reference evidence="3 4" key="1">
    <citation type="submission" date="2020-07" db="EMBL/GenBank/DDBJ databases">
        <title>Sequencing the genomes of 1000 actinobacteria strains.</title>
        <authorList>
            <person name="Klenk H.-P."/>
        </authorList>
    </citation>
    <scope>NUCLEOTIDE SEQUENCE [LARGE SCALE GENOMIC DNA]</scope>
    <source>
        <strain evidence="3 4">DSM 18448</strain>
    </source>
</reference>
<dbReference type="Pfam" id="PF01569">
    <property type="entry name" value="PAP2"/>
    <property type="match status" value="1"/>
</dbReference>
<dbReference type="InterPro" id="IPR000326">
    <property type="entry name" value="PAP2/HPO"/>
</dbReference>
<dbReference type="RefSeq" id="WP_179785795.1">
    <property type="nucleotide sequence ID" value="NZ_BAAARR010000034.1"/>
</dbReference>
<evidence type="ECO:0000256" key="1">
    <source>
        <dbReference type="SAM" id="Phobius"/>
    </source>
</evidence>
<dbReference type="EMBL" id="JACBZH010000001">
    <property type="protein sequence ID" value="NYH87782.1"/>
    <property type="molecule type" value="Genomic_DNA"/>
</dbReference>
<feature type="transmembrane region" description="Helical" evidence="1">
    <location>
        <begin position="133"/>
        <end position="150"/>
    </location>
</feature>
<feature type="domain" description="Phosphatidic acid phosphatase type 2/haloperoxidase" evidence="2">
    <location>
        <begin position="88"/>
        <end position="199"/>
    </location>
</feature>
<feature type="transmembrane region" description="Helical" evidence="1">
    <location>
        <begin position="184"/>
        <end position="203"/>
    </location>
</feature>
<feature type="transmembrane region" description="Helical" evidence="1">
    <location>
        <begin position="12"/>
        <end position="31"/>
    </location>
</feature>
<evidence type="ECO:0000313" key="4">
    <source>
        <dbReference type="Proteomes" id="UP000579605"/>
    </source>
</evidence>
<accession>A0A852Z7D1</accession>
<dbReference type="SUPFAM" id="SSF48317">
    <property type="entry name" value="Acid phosphatase/Vanadium-dependent haloperoxidase"/>
    <property type="match status" value="1"/>
</dbReference>
<gene>
    <name evidence="3" type="ORF">F4554_000420</name>
</gene>
<keyword evidence="1" id="KW-0472">Membrane</keyword>
<keyword evidence="1" id="KW-1133">Transmembrane helix</keyword>
<feature type="transmembrane region" description="Helical" evidence="1">
    <location>
        <begin position="224"/>
        <end position="243"/>
    </location>
</feature>
<dbReference type="Proteomes" id="UP000579605">
    <property type="component" value="Unassembled WGS sequence"/>
</dbReference>
<feature type="transmembrane region" description="Helical" evidence="1">
    <location>
        <begin position="263"/>
        <end position="285"/>
    </location>
</feature>
<evidence type="ECO:0000313" key="3">
    <source>
        <dbReference type="EMBL" id="NYH87782.1"/>
    </source>
</evidence>
<feature type="transmembrane region" description="Helical" evidence="1">
    <location>
        <begin position="90"/>
        <end position="108"/>
    </location>
</feature>
<keyword evidence="4" id="KW-1185">Reference proteome</keyword>